<dbReference type="Proteomes" id="UP000002368">
    <property type="component" value="Chromosome"/>
</dbReference>
<dbReference type="PANTHER" id="PTHR44688:SF16">
    <property type="entry name" value="DNA-BINDING TRANSCRIPTIONAL ACTIVATOR DEVR_DOSR"/>
    <property type="match status" value="1"/>
</dbReference>
<evidence type="ECO:0000256" key="3">
    <source>
        <dbReference type="ARBA" id="ARBA00023163"/>
    </source>
</evidence>
<evidence type="ECO:0000256" key="1">
    <source>
        <dbReference type="ARBA" id="ARBA00023015"/>
    </source>
</evidence>
<dbReference type="AlphaFoldDB" id="D5WWU5"/>
<dbReference type="HOGENOM" id="CLU_532939_0_0_9"/>
<dbReference type="OrthoDB" id="2825042at2"/>
<dbReference type="STRING" id="562970.Btus_1059"/>
<dbReference type="KEGG" id="bts:Btus_1059"/>
<dbReference type="GO" id="GO:0003677">
    <property type="term" value="F:DNA binding"/>
    <property type="evidence" value="ECO:0007669"/>
    <property type="project" value="UniProtKB-KW"/>
</dbReference>
<keyword evidence="1" id="KW-0805">Transcription regulation</keyword>
<dbReference type="PROSITE" id="PS50043">
    <property type="entry name" value="HTH_LUXR_2"/>
    <property type="match status" value="1"/>
</dbReference>
<dbReference type="Gene3D" id="1.10.10.10">
    <property type="entry name" value="Winged helix-like DNA-binding domain superfamily/Winged helix DNA-binding domain"/>
    <property type="match status" value="1"/>
</dbReference>
<dbReference type="InterPro" id="IPR016032">
    <property type="entry name" value="Sig_transdc_resp-reg_C-effctor"/>
</dbReference>
<dbReference type="SUPFAM" id="SSF55781">
    <property type="entry name" value="GAF domain-like"/>
    <property type="match status" value="1"/>
</dbReference>
<accession>D5WWU5</accession>
<dbReference type="PRINTS" id="PR00038">
    <property type="entry name" value="HTHLUXR"/>
</dbReference>
<keyword evidence="6" id="KW-1185">Reference proteome</keyword>
<dbReference type="InterPro" id="IPR029016">
    <property type="entry name" value="GAF-like_dom_sf"/>
</dbReference>
<organism evidence="5 6">
    <name type="scientific">Kyrpidia tusciae (strain DSM 2912 / NBRC 15312 / T2)</name>
    <name type="common">Bacillus tusciae</name>
    <dbReference type="NCBI Taxonomy" id="562970"/>
    <lineage>
        <taxon>Bacteria</taxon>
        <taxon>Bacillati</taxon>
        <taxon>Bacillota</taxon>
        <taxon>Bacilli</taxon>
        <taxon>Bacillales</taxon>
        <taxon>Alicyclobacillaceae</taxon>
        <taxon>Kyrpidia</taxon>
    </lineage>
</organism>
<dbReference type="InterPro" id="IPR036388">
    <property type="entry name" value="WH-like_DNA-bd_sf"/>
</dbReference>
<dbReference type="CDD" id="cd06170">
    <property type="entry name" value="LuxR_C_like"/>
    <property type="match status" value="1"/>
</dbReference>
<dbReference type="eggNOG" id="COG2197">
    <property type="taxonomic scope" value="Bacteria"/>
</dbReference>
<dbReference type="PANTHER" id="PTHR44688">
    <property type="entry name" value="DNA-BINDING TRANSCRIPTIONAL ACTIVATOR DEVR_DOSR"/>
    <property type="match status" value="1"/>
</dbReference>
<sequence length="511" mass="58387">MFVQDPVFALPLLSNRLWDKVVDQVGKGHSEILMPWTVKLNTMELTDHQKEVVQDLLVFLLQQLHTARKHPSTLFYRFQTYLVDHHQMLESVHVLATVAHFEETVCKVLRRRLDRTDAELGCAWIRNLVLNLYYITFEVAYLPAGPFPENNEEWTSPLVRLLNRMSLKERWQWVALFTSEPEVRILELAVRETEGRDWKSTAVQPDLTQQILTGLYGHDPGICRQTVVPGIGLAAAGSTSPSSHHRLNQIAQWLRVAFDLSTRLVDTTPSLKAHRLRLYEAVLQFDEILLQSKNLEEIITSTVEKTCRIGGFRRSALFWYTPLTRSVYGVHAFNIPRENIQCIREPVENLSGIQEVFEKMKPVHFENIHRRLPDHYVESFHLSSLLVCPIPVVGERQVAVLLLDQDGTPFQADEGTLFALDTMMSRAAKAMSARLAEPATKVGIPSSGVLTPREQQILQFIADGLDTKEISQHLHLSEYTVSEYVRAILRRLQVPNRSAAVAKAMRQNIIQ</sequence>
<name>D5WWU5_KYRT2</name>
<reference evidence="5 6" key="1">
    <citation type="journal article" date="2011" name="Stand. Genomic Sci.">
        <title>Complete genome sequence of the thermophilic, hydrogen-oxidizing Bacillus tusciae type strain (T2) and reclassification in the new genus, Kyrpidia gen. nov. as Kyrpidia tusciae comb. nov. and emendation of the family Alicyclobacillaceae da Costa and Rainey, 2010.</title>
        <authorList>
            <person name="Klenk H.P."/>
            <person name="Lapidus A."/>
            <person name="Chertkov O."/>
            <person name="Copeland A."/>
            <person name="Del Rio T.G."/>
            <person name="Nolan M."/>
            <person name="Lucas S."/>
            <person name="Chen F."/>
            <person name="Tice H."/>
            <person name="Cheng J.F."/>
            <person name="Han C."/>
            <person name="Bruce D."/>
            <person name="Goodwin L."/>
            <person name="Pitluck S."/>
            <person name="Pati A."/>
            <person name="Ivanova N."/>
            <person name="Mavromatis K."/>
            <person name="Daum C."/>
            <person name="Chen A."/>
            <person name="Palaniappan K."/>
            <person name="Chang Y.J."/>
            <person name="Land M."/>
            <person name="Hauser L."/>
            <person name="Jeffries C.D."/>
            <person name="Detter J.C."/>
            <person name="Rohde M."/>
            <person name="Abt B."/>
            <person name="Pukall R."/>
            <person name="Goker M."/>
            <person name="Bristow J."/>
            <person name="Markowitz V."/>
            <person name="Hugenholtz P."/>
            <person name="Eisen J.A."/>
        </authorList>
    </citation>
    <scope>NUCLEOTIDE SEQUENCE [LARGE SCALE GENOMIC DNA]</scope>
    <source>
        <strain evidence="5 6">DSM 2912</strain>
    </source>
</reference>
<dbReference type="SMART" id="SM00421">
    <property type="entry name" value="HTH_LUXR"/>
    <property type="match status" value="1"/>
</dbReference>
<keyword evidence="2" id="KW-0238">DNA-binding</keyword>
<dbReference type="Gene3D" id="3.30.450.40">
    <property type="match status" value="1"/>
</dbReference>
<gene>
    <name evidence="5" type="ordered locus">Btus_1059</name>
</gene>
<dbReference type="SUPFAM" id="SSF46894">
    <property type="entry name" value="C-terminal effector domain of the bipartite response regulators"/>
    <property type="match status" value="1"/>
</dbReference>
<dbReference type="InterPro" id="IPR000792">
    <property type="entry name" value="Tscrpt_reg_LuxR_C"/>
</dbReference>
<dbReference type="InterPro" id="IPR003018">
    <property type="entry name" value="GAF"/>
</dbReference>
<dbReference type="Pfam" id="PF00196">
    <property type="entry name" value="GerE"/>
    <property type="match status" value="1"/>
</dbReference>
<dbReference type="EMBL" id="CP002017">
    <property type="protein sequence ID" value="ADG05796.1"/>
    <property type="molecule type" value="Genomic_DNA"/>
</dbReference>
<dbReference type="PROSITE" id="PS00622">
    <property type="entry name" value="HTH_LUXR_1"/>
    <property type="match status" value="1"/>
</dbReference>
<feature type="domain" description="HTH luxR-type" evidence="4">
    <location>
        <begin position="443"/>
        <end position="508"/>
    </location>
</feature>
<evidence type="ECO:0000313" key="6">
    <source>
        <dbReference type="Proteomes" id="UP000002368"/>
    </source>
</evidence>
<evidence type="ECO:0000259" key="4">
    <source>
        <dbReference type="PROSITE" id="PS50043"/>
    </source>
</evidence>
<dbReference type="RefSeq" id="WP_013075087.1">
    <property type="nucleotide sequence ID" value="NC_014098.1"/>
</dbReference>
<evidence type="ECO:0000313" key="5">
    <source>
        <dbReference type="EMBL" id="ADG05796.1"/>
    </source>
</evidence>
<keyword evidence="3" id="KW-0804">Transcription</keyword>
<protein>
    <submittedName>
        <fullName evidence="5">GAF modulated transcriptional regulator, LuxR family</fullName>
    </submittedName>
</protein>
<dbReference type="Pfam" id="PF01590">
    <property type="entry name" value="GAF"/>
    <property type="match status" value="1"/>
</dbReference>
<dbReference type="GO" id="GO:0045892">
    <property type="term" value="P:negative regulation of DNA-templated transcription"/>
    <property type="evidence" value="ECO:0007669"/>
    <property type="project" value="UniProtKB-ARBA"/>
</dbReference>
<evidence type="ECO:0000256" key="2">
    <source>
        <dbReference type="ARBA" id="ARBA00023125"/>
    </source>
</evidence>
<proteinExistence type="predicted"/>